<reference evidence="1 2" key="1">
    <citation type="journal article" date="2015" name="Bacteriophage">
        <title>A small-scale experiment of using phage-based probiotic dietary supplement for prevention of E. coli traveler's diarrhea.</title>
        <authorList>
            <person name="Aleshkin A.V."/>
            <person name="Rubalskii E.O."/>
            <person name="Volozhantsev N.V."/>
            <person name="Verevkin V.V."/>
            <person name="Svetoch E.A."/>
            <person name="Kiseleva I.A."/>
            <person name="Bochkareva S.S."/>
            <person name="Borisova O.Y."/>
            <person name="Popova A.V."/>
            <person name="Bogun A.G."/>
            <person name="Afanas'ev S.S."/>
        </authorList>
    </citation>
    <scope>NUCLEOTIDE SEQUENCE [LARGE SCALE GENOMIC DNA]</scope>
</reference>
<keyword evidence="2" id="KW-1185">Reference proteome</keyword>
<name>A0A220NT35_9CAUD</name>
<protein>
    <submittedName>
        <fullName evidence="1">Uncharacterized protein</fullName>
    </submittedName>
</protein>
<sequence length="55" mass="6451">MIMRSIPEFDDVTVRRHNGTVTMCFSWGHYGWNVSGDSEAECINKMIEYFTKRGF</sequence>
<evidence type="ECO:0000313" key="2">
    <source>
        <dbReference type="Proteomes" id="UP000223392"/>
    </source>
</evidence>
<accession>A0A220NT35</accession>
<dbReference type="EMBL" id="KY683735">
    <property type="protein sequence ID" value="ASJ80104.1"/>
    <property type="molecule type" value="Genomic_DNA"/>
</dbReference>
<organism evidence="1 2">
    <name type="scientific">Escherichia phage ECD7</name>
    <dbReference type="NCBI Taxonomy" id="1981499"/>
    <lineage>
        <taxon>Viruses</taxon>
        <taxon>Duplodnaviria</taxon>
        <taxon>Heunggongvirae</taxon>
        <taxon>Uroviricota</taxon>
        <taxon>Caudoviricetes</taxon>
        <taxon>Pantevenvirales</taxon>
        <taxon>Straboviridae</taxon>
        <taxon>Krischvirus</taxon>
        <taxon>Krischvirus ecd7</taxon>
    </lineage>
</organism>
<dbReference type="Proteomes" id="UP000223392">
    <property type="component" value="Segment"/>
</dbReference>
<evidence type="ECO:0000313" key="1">
    <source>
        <dbReference type="EMBL" id="ASJ80104.1"/>
    </source>
</evidence>
<proteinExistence type="predicted"/>
<gene>
    <name evidence="1" type="ORF">ECD7_00012</name>
</gene>